<dbReference type="InterPro" id="IPR050640">
    <property type="entry name" value="Bact_2-comp_sensor_kinase"/>
</dbReference>
<dbReference type="Proteomes" id="UP000198131">
    <property type="component" value="Unassembled WGS sequence"/>
</dbReference>
<keyword evidence="3" id="KW-0808">Transferase</keyword>
<evidence type="ECO:0000259" key="2">
    <source>
        <dbReference type="Pfam" id="PF06580"/>
    </source>
</evidence>
<dbReference type="OrthoDB" id="927174at2"/>
<evidence type="ECO:0000313" key="4">
    <source>
        <dbReference type="Proteomes" id="UP000198131"/>
    </source>
</evidence>
<dbReference type="EMBL" id="FYEW01000001">
    <property type="protein sequence ID" value="SNC67467.1"/>
    <property type="molecule type" value="Genomic_DNA"/>
</dbReference>
<keyword evidence="1" id="KW-1133">Transmembrane helix</keyword>
<evidence type="ECO:0000256" key="1">
    <source>
        <dbReference type="SAM" id="Phobius"/>
    </source>
</evidence>
<dbReference type="PANTHER" id="PTHR34220:SF7">
    <property type="entry name" value="SENSOR HISTIDINE KINASE YPDA"/>
    <property type="match status" value="1"/>
</dbReference>
<dbReference type="RefSeq" id="WP_088843219.1">
    <property type="nucleotide sequence ID" value="NZ_FYEW01000001.1"/>
</dbReference>
<feature type="domain" description="Signal transduction histidine kinase internal region" evidence="2">
    <location>
        <begin position="156"/>
        <end position="232"/>
    </location>
</feature>
<dbReference type="InterPro" id="IPR010559">
    <property type="entry name" value="Sig_transdc_His_kin_internal"/>
</dbReference>
<keyword evidence="1" id="KW-0472">Membrane</keyword>
<keyword evidence="3" id="KW-0418">Kinase</keyword>
<accession>A0A212TN36</accession>
<name>A0A212TN36_9BACT</name>
<dbReference type="Pfam" id="PF06580">
    <property type="entry name" value="His_kinase"/>
    <property type="match status" value="1"/>
</dbReference>
<keyword evidence="4" id="KW-1185">Reference proteome</keyword>
<organism evidence="3 4">
    <name type="scientific">Hymenobacter gelipurpurascens</name>
    <dbReference type="NCBI Taxonomy" id="89968"/>
    <lineage>
        <taxon>Bacteria</taxon>
        <taxon>Pseudomonadati</taxon>
        <taxon>Bacteroidota</taxon>
        <taxon>Cytophagia</taxon>
        <taxon>Cytophagales</taxon>
        <taxon>Hymenobacteraceae</taxon>
        <taxon>Hymenobacter</taxon>
    </lineage>
</organism>
<gene>
    <name evidence="3" type="ORF">SAMN06265337_1961</name>
</gene>
<keyword evidence="1" id="KW-0812">Transmembrane</keyword>
<sequence>MRKKPWFYLFILALSVLMAVFTRLTMAPRIEEFYLFPDAPFWIFLQALLSIYVLDTLNRRWLAQGRTASGASYYFWLMLVGAAGSLVLMRGLGLLLLLLPGTQTSNFEWYEVVRSSFADLVLYLIISSVYLPFLYQQHAATAQTALEALQKEAAHARLLALQQHVDPHFLFNNLNILSALIEPDNAAARNYVGHLANLYRYLVRTRQQEVVPMTEELAFAHDYQYLLSKRFGVAYQFEEDLRVTPQELKGLLLPPGVLQELLTNAVKHNLASRAQPLRVRLVISAEALTLHNNRQPRPQPMEGERSGLAGLRARFALLTDRPVTVARTPEAFSVTLPLLPALALPDYATPAD</sequence>
<feature type="transmembrane region" description="Helical" evidence="1">
    <location>
        <begin position="117"/>
        <end position="135"/>
    </location>
</feature>
<proteinExistence type="predicted"/>
<feature type="transmembrane region" description="Helical" evidence="1">
    <location>
        <begin position="6"/>
        <end position="26"/>
    </location>
</feature>
<reference evidence="4" key="1">
    <citation type="submission" date="2017-06" db="EMBL/GenBank/DDBJ databases">
        <authorList>
            <person name="Varghese N."/>
            <person name="Submissions S."/>
        </authorList>
    </citation>
    <scope>NUCLEOTIDE SEQUENCE [LARGE SCALE GENOMIC DNA]</scope>
    <source>
        <strain evidence="4">DSM 11116</strain>
    </source>
</reference>
<dbReference type="Gene3D" id="3.30.565.10">
    <property type="entry name" value="Histidine kinase-like ATPase, C-terminal domain"/>
    <property type="match status" value="1"/>
</dbReference>
<evidence type="ECO:0000313" key="3">
    <source>
        <dbReference type="EMBL" id="SNC67467.1"/>
    </source>
</evidence>
<dbReference type="AlphaFoldDB" id="A0A212TN36"/>
<dbReference type="GO" id="GO:0016020">
    <property type="term" value="C:membrane"/>
    <property type="evidence" value="ECO:0007669"/>
    <property type="project" value="InterPro"/>
</dbReference>
<dbReference type="GO" id="GO:0000155">
    <property type="term" value="F:phosphorelay sensor kinase activity"/>
    <property type="evidence" value="ECO:0007669"/>
    <property type="project" value="InterPro"/>
</dbReference>
<feature type="transmembrane region" description="Helical" evidence="1">
    <location>
        <begin position="73"/>
        <end position="97"/>
    </location>
</feature>
<dbReference type="InterPro" id="IPR036890">
    <property type="entry name" value="HATPase_C_sf"/>
</dbReference>
<feature type="transmembrane region" description="Helical" evidence="1">
    <location>
        <begin position="33"/>
        <end position="53"/>
    </location>
</feature>
<dbReference type="PANTHER" id="PTHR34220">
    <property type="entry name" value="SENSOR HISTIDINE KINASE YPDA"/>
    <property type="match status" value="1"/>
</dbReference>
<protein>
    <submittedName>
        <fullName evidence="3">Histidine kinase</fullName>
    </submittedName>
</protein>